<dbReference type="AlphaFoldDB" id="A0A7W7H1V6"/>
<keyword evidence="2" id="KW-1185">Reference proteome</keyword>
<dbReference type="RefSeq" id="WP_185042812.1">
    <property type="nucleotide sequence ID" value="NZ_BAABFG010000005.1"/>
</dbReference>
<dbReference type="Pfam" id="PF11528">
    <property type="entry name" value="DUF3224"/>
    <property type="match status" value="1"/>
</dbReference>
<organism evidence="1 2">
    <name type="scientific">Actinoplanes octamycinicus</name>
    <dbReference type="NCBI Taxonomy" id="135948"/>
    <lineage>
        <taxon>Bacteria</taxon>
        <taxon>Bacillati</taxon>
        <taxon>Actinomycetota</taxon>
        <taxon>Actinomycetes</taxon>
        <taxon>Micromonosporales</taxon>
        <taxon>Micromonosporaceae</taxon>
        <taxon>Actinoplanes</taxon>
    </lineage>
</organism>
<proteinExistence type="predicted"/>
<dbReference type="EMBL" id="JACHNB010000001">
    <property type="protein sequence ID" value="MBB4742451.1"/>
    <property type="molecule type" value="Genomic_DNA"/>
</dbReference>
<dbReference type="InterPro" id="IPR021607">
    <property type="entry name" value="DUF3224"/>
</dbReference>
<dbReference type="InterPro" id="IPR023159">
    <property type="entry name" value="SO1590-like_sf"/>
</dbReference>
<evidence type="ECO:0008006" key="3">
    <source>
        <dbReference type="Google" id="ProtNLM"/>
    </source>
</evidence>
<gene>
    <name evidence="1" type="ORF">BJY16_005910</name>
</gene>
<name>A0A7W7H1V6_9ACTN</name>
<sequence length="131" mass="14253">MRADSHARGEVHVAFDPLPADDPVISRMRVTRTYTGDLAGTGTGQVLSVATAIEGSAAYLCLERVDAELHGRRGTFLLQHCGRIDRGRRSLTVTVVPDSGTEDLLGLRGELSLEDLGARHRYTFDFSLRTG</sequence>
<comment type="caution">
    <text evidence="1">The sequence shown here is derived from an EMBL/GenBank/DDBJ whole genome shotgun (WGS) entry which is preliminary data.</text>
</comment>
<evidence type="ECO:0000313" key="2">
    <source>
        <dbReference type="Proteomes" id="UP000546162"/>
    </source>
</evidence>
<reference evidence="1 2" key="1">
    <citation type="submission" date="2020-08" db="EMBL/GenBank/DDBJ databases">
        <title>Sequencing the genomes of 1000 actinobacteria strains.</title>
        <authorList>
            <person name="Klenk H.-P."/>
        </authorList>
    </citation>
    <scope>NUCLEOTIDE SEQUENCE [LARGE SCALE GENOMIC DNA]</scope>
    <source>
        <strain evidence="1 2">DSM 45809</strain>
    </source>
</reference>
<dbReference type="Gene3D" id="2.40.350.10">
    <property type="entry name" value="SO1590-like"/>
    <property type="match status" value="1"/>
</dbReference>
<dbReference type="SUPFAM" id="SSF159238">
    <property type="entry name" value="SO1590-like"/>
    <property type="match status" value="1"/>
</dbReference>
<dbReference type="Proteomes" id="UP000546162">
    <property type="component" value="Unassembled WGS sequence"/>
</dbReference>
<evidence type="ECO:0000313" key="1">
    <source>
        <dbReference type="EMBL" id="MBB4742451.1"/>
    </source>
</evidence>
<accession>A0A7W7H1V6</accession>
<protein>
    <recommendedName>
        <fullName evidence="3">DUF3224 domain-containing protein</fullName>
    </recommendedName>
</protein>